<comment type="subunit">
    <text evidence="3">Component of a cohesin-like complex composed of ScpA, ScpB and the Smc homodimer, in which ScpA and ScpB bind to the head domain of Smc. The presence of the three proteins is required for the association of the complex with DNA.</text>
</comment>
<keyword evidence="3" id="KW-0963">Cytoplasm</keyword>
<dbReference type="InterPro" id="IPR023093">
    <property type="entry name" value="ScpA-like_C"/>
</dbReference>
<dbReference type="HAMAP" id="MF_01805">
    <property type="entry name" value="ScpA"/>
    <property type="match status" value="1"/>
</dbReference>
<dbReference type="PANTHER" id="PTHR33969:SF2">
    <property type="entry name" value="SEGREGATION AND CONDENSATION PROTEIN A"/>
    <property type="match status" value="1"/>
</dbReference>
<accession>T0C8S7</accession>
<dbReference type="GO" id="GO:0007059">
    <property type="term" value="P:chromosome segregation"/>
    <property type="evidence" value="ECO:0007669"/>
    <property type="project" value="UniProtKB-UniRule"/>
</dbReference>
<dbReference type="GO" id="GO:0005737">
    <property type="term" value="C:cytoplasm"/>
    <property type="evidence" value="ECO:0007669"/>
    <property type="project" value="UniProtKB-SubCell"/>
</dbReference>
<reference evidence="5" key="1">
    <citation type="journal article" date="2022" name="G3 (Bethesda)">
        <title>Unveiling the complete genome sequence of Alicyclobacillus acidoterrestris DSM 3922T, a taint-producing strain.</title>
        <authorList>
            <person name="Leonardo I.C."/>
            <person name="Barreto Crespo M.T."/>
            <person name="Gaspar F.B."/>
        </authorList>
    </citation>
    <scope>NUCLEOTIDE SEQUENCE [LARGE SCALE GENOMIC DNA]</scope>
    <source>
        <strain evidence="5">DSM 3922</strain>
    </source>
</reference>
<accession>A0A9E7CUV2</accession>
<gene>
    <name evidence="3" type="primary">scpA</name>
    <name evidence="4" type="ORF">K1I37_12010</name>
</gene>
<dbReference type="EMBL" id="CP080467">
    <property type="protein sequence ID" value="UNO47438.1"/>
    <property type="molecule type" value="Genomic_DNA"/>
</dbReference>
<keyword evidence="5" id="KW-1185">Reference proteome</keyword>
<protein>
    <recommendedName>
        <fullName evidence="2 3">Segregation and condensation protein A</fullName>
    </recommendedName>
</protein>
<dbReference type="RefSeq" id="WP_021295616.1">
    <property type="nucleotide sequence ID" value="NZ_AURB01000101.1"/>
</dbReference>
<sequence length="250" mass="28749">MSYEVKLALFEGPLDLLMHLIRKNEVDIYDIPIADITDQYLGYLRAMEEWSLEIASEFVVMAATLLAIKSRMLLPRTRSAGSEEDEEDPRAPLVEQLIEYQRCKWAALQLSDMATAQAQVYSRLPMDLSAYKSKDAPELTGVTLWDLVDAFRKLYMRMPKAERVAEIRGHVERVEDLMGHIVERLQRYQRIEFSQLMDFVHNRHTLVTAFLAILELIKDGALRYLQEEAFGPLELIWIGETNPDATVVSG</sequence>
<name>T0C8S7_ALIAG</name>
<keyword evidence="3" id="KW-0131">Cell cycle</keyword>
<dbReference type="KEGG" id="aaco:K1I37_12010"/>
<keyword evidence="3" id="KW-0132">Cell division</keyword>
<evidence type="ECO:0000256" key="3">
    <source>
        <dbReference type="HAMAP-Rule" id="MF_01805"/>
    </source>
</evidence>
<dbReference type="AlphaFoldDB" id="T0C8S7"/>
<comment type="subcellular location">
    <subcellularLocation>
        <location evidence="3">Cytoplasm</location>
    </subcellularLocation>
    <text evidence="3">Associated with two foci at the outer edges of the nucleoid region in young cells, and at four foci within both cell halves in older cells.</text>
</comment>
<keyword evidence="1 3" id="KW-0159">Chromosome partition</keyword>
<dbReference type="Gene3D" id="1.10.10.580">
    <property type="entry name" value="Structural maintenance of chromosome 1. Chain E"/>
    <property type="match status" value="1"/>
</dbReference>
<evidence type="ECO:0000256" key="2">
    <source>
        <dbReference type="ARBA" id="ARBA00044777"/>
    </source>
</evidence>
<dbReference type="eggNOG" id="COG1354">
    <property type="taxonomic scope" value="Bacteria"/>
</dbReference>
<dbReference type="Proteomes" id="UP000829401">
    <property type="component" value="Chromosome"/>
</dbReference>
<evidence type="ECO:0000313" key="5">
    <source>
        <dbReference type="Proteomes" id="UP000829401"/>
    </source>
</evidence>
<dbReference type="InterPro" id="IPR003768">
    <property type="entry name" value="ScpA"/>
</dbReference>
<dbReference type="Gene3D" id="6.10.250.2410">
    <property type="match status" value="1"/>
</dbReference>
<dbReference type="GO" id="GO:0006260">
    <property type="term" value="P:DNA replication"/>
    <property type="evidence" value="ECO:0007669"/>
    <property type="project" value="UniProtKB-UniRule"/>
</dbReference>
<evidence type="ECO:0000256" key="1">
    <source>
        <dbReference type="ARBA" id="ARBA00022829"/>
    </source>
</evidence>
<comment type="similarity">
    <text evidence="3">Belongs to the ScpA family.</text>
</comment>
<dbReference type="PANTHER" id="PTHR33969">
    <property type="entry name" value="SEGREGATION AND CONDENSATION PROTEIN A"/>
    <property type="match status" value="1"/>
</dbReference>
<organism evidence="4 5">
    <name type="scientific">Alicyclobacillus acidoterrestris (strain ATCC 49025 / DSM 3922 / CIP 106132 / NCIMB 13137 / GD3B)</name>
    <dbReference type="NCBI Taxonomy" id="1356854"/>
    <lineage>
        <taxon>Bacteria</taxon>
        <taxon>Bacillati</taxon>
        <taxon>Bacillota</taxon>
        <taxon>Bacilli</taxon>
        <taxon>Bacillales</taxon>
        <taxon>Alicyclobacillaceae</taxon>
        <taxon>Alicyclobacillus</taxon>
    </lineage>
</organism>
<dbReference type="Pfam" id="PF02616">
    <property type="entry name" value="SMC_ScpA"/>
    <property type="match status" value="1"/>
</dbReference>
<dbReference type="GO" id="GO:0051301">
    <property type="term" value="P:cell division"/>
    <property type="evidence" value="ECO:0007669"/>
    <property type="project" value="UniProtKB-KW"/>
</dbReference>
<dbReference type="STRING" id="1356854.N007_03430"/>
<comment type="function">
    <text evidence="3">Participates in chromosomal partition during cell division. May act via the formation of a condensin-like complex containing Smc and ScpB that pull DNA away from mid-cell into both cell halves.</text>
</comment>
<evidence type="ECO:0000313" key="4">
    <source>
        <dbReference type="EMBL" id="UNO47438.1"/>
    </source>
</evidence>
<proteinExistence type="inferred from homology"/>
<dbReference type="OrthoDB" id="9811016at2"/>